<dbReference type="InParanoid" id="A0A078ALD2"/>
<feature type="region of interest" description="Disordered" evidence="2">
    <location>
        <begin position="492"/>
        <end position="523"/>
    </location>
</feature>
<evidence type="ECO:0000313" key="4">
    <source>
        <dbReference type="Proteomes" id="UP000039865"/>
    </source>
</evidence>
<name>A0A078ALD2_STYLE</name>
<protein>
    <submittedName>
        <fullName evidence="3">Uncharacterized protein</fullName>
    </submittedName>
</protein>
<organism evidence="3 4">
    <name type="scientific">Stylonychia lemnae</name>
    <name type="common">Ciliate</name>
    <dbReference type="NCBI Taxonomy" id="5949"/>
    <lineage>
        <taxon>Eukaryota</taxon>
        <taxon>Sar</taxon>
        <taxon>Alveolata</taxon>
        <taxon>Ciliophora</taxon>
        <taxon>Intramacronucleata</taxon>
        <taxon>Spirotrichea</taxon>
        <taxon>Stichotrichia</taxon>
        <taxon>Sporadotrichida</taxon>
        <taxon>Oxytrichidae</taxon>
        <taxon>Stylonychinae</taxon>
        <taxon>Stylonychia</taxon>
    </lineage>
</organism>
<feature type="compositionally biased region" description="Low complexity" evidence="2">
    <location>
        <begin position="624"/>
        <end position="636"/>
    </location>
</feature>
<evidence type="ECO:0000256" key="1">
    <source>
        <dbReference type="SAM" id="Coils"/>
    </source>
</evidence>
<dbReference type="EMBL" id="CCKQ01011451">
    <property type="protein sequence ID" value="CDW83019.1"/>
    <property type="molecule type" value="Genomic_DNA"/>
</dbReference>
<feature type="compositionally biased region" description="Polar residues" evidence="2">
    <location>
        <begin position="645"/>
        <end position="654"/>
    </location>
</feature>
<keyword evidence="1" id="KW-0175">Coiled coil</keyword>
<proteinExistence type="predicted"/>
<evidence type="ECO:0000313" key="3">
    <source>
        <dbReference type="EMBL" id="CDW83019.1"/>
    </source>
</evidence>
<feature type="region of interest" description="Disordered" evidence="2">
    <location>
        <begin position="170"/>
        <end position="201"/>
    </location>
</feature>
<accession>A0A078ALD2</accession>
<feature type="compositionally biased region" description="Polar residues" evidence="2">
    <location>
        <begin position="192"/>
        <end position="201"/>
    </location>
</feature>
<feature type="region of interest" description="Disordered" evidence="2">
    <location>
        <begin position="622"/>
        <end position="654"/>
    </location>
</feature>
<dbReference type="Proteomes" id="UP000039865">
    <property type="component" value="Unassembled WGS sequence"/>
</dbReference>
<gene>
    <name evidence="3" type="primary">Contig17655.g852</name>
    <name evidence="3" type="ORF">STYLEM_12058</name>
</gene>
<dbReference type="AlphaFoldDB" id="A0A078ALD2"/>
<evidence type="ECO:0000256" key="2">
    <source>
        <dbReference type="SAM" id="MobiDB-lite"/>
    </source>
</evidence>
<feature type="coiled-coil region" evidence="1">
    <location>
        <begin position="523"/>
        <end position="550"/>
    </location>
</feature>
<sequence length="654" mass="75355">MKQNLSQYFDLRSARLSSDIGNHKLSFNENRGQLLTAVSEKILIGHTQQTSPEQNDRRSLYLDALGTTDQKELSGSKQFTLTRLSNNNTDQQPINQFLTSDGESERNLNYENMIQSTEGRGYPYVKDSNGNGIMFTNQTSSSMKNVPMSYSSTNSRGYLDNRFKRLHEIGSPIQEQSTVQRDFRHPRFSEFSGGNMQSSNKKSVKFLDEQQTESKYTNNYQHSLSNGFQNGNHHFNHQNDTSNIMSISDNNLQFSNYKENQMDGDTSQIIQAQIDVRMNEINSKYFSNESSANRIISSRGDQERVIKPIIKSIDTTMKSHNRIESLTPLSDTKRDPIYNEDDDEDKNSLVAMEEAIENEKSRVHNKIDQQFFSNRSGEPSIVIKNRLDKPSVFTSTNSFERLRDEILNNQSYSKPALDSEFGTQNRSLQMVLADNFNKGERSLEFPRNFNNGQTQQEWTLNNQTQLYQDTLRSEKETMESIKNYIPLRKSRERNLEESKVEDRANSKNMAQRDQDNDQSNNFRDNLLNQNKEFENKLQSLKSKISSIHRQNSQQNILSAEISRQEMSQNLNTIISTPTVRDLNSNQQRSLEIQYQQQNQTNLGNQNQQYSGDILILNQQDFQTNNSSRGGSSFRNSSKSREDGTNAINMNTKDL</sequence>
<keyword evidence="4" id="KW-1185">Reference proteome</keyword>
<reference evidence="3 4" key="1">
    <citation type="submission" date="2014-06" db="EMBL/GenBank/DDBJ databases">
        <authorList>
            <person name="Swart Estienne"/>
        </authorList>
    </citation>
    <scope>NUCLEOTIDE SEQUENCE [LARGE SCALE GENOMIC DNA]</scope>
    <source>
        <strain evidence="3 4">130c</strain>
    </source>
</reference>
<feature type="compositionally biased region" description="Basic and acidic residues" evidence="2">
    <location>
        <begin position="492"/>
        <end position="515"/>
    </location>
</feature>